<gene>
    <name evidence="6" type="ORF">LEA_10280</name>
</gene>
<dbReference type="AlphaFoldDB" id="K1U247"/>
<dbReference type="PANTHER" id="PTHR43280">
    <property type="entry name" value="ARAC-FAMILY TRANSCRIPTIONAL REGULATOR"/>
    <property type="match status" value="1"/>
</dbReference>
<keyword evidence="2" id="KW-0238">DNA-binding</keyword>
<dbReference type="InterPro" id="IPR009057">
    <property type="entry name" value="Homeodomain-like_sf"/>
</dbReference>
<keyword evidence="4" id="KW-1133">Transmembrane helix</keyword>
<evidence type="ECO:0000256" key="4">
    <source>
        <dbReference type="SAM" id="Phobius"/>
    </source>
</evidence>
<dbReference type="EMBL" id="AJWY01006912">
    <property type="protein sequence ID" value="EKC65526.1"/>
    <property type="molecule type" value="Genomic_DNA"/>
</dbReference>
<proteinExistence type="predicted"/>
<dbReference type="PROSITE" id="PS01124">
    <property type="entry name" value="HTH_ARAC_FAMILY_2"/>
    <property type="match status" value="1"/>
</dbReference>
<organism evidence="6">
    <name type="scientific">human gut metagenome</name>
    <dbReference type="NCBI Taxonomy" id="408170"/>
    <lineage>
        <taxon>unclassified sequences</taxon>
        <taxon>metagenomes</taxon>
        <taxon>organismal metagenomes</taxon>
    </lineage>
</organism>
<evidence type="ECO:0000256" key="1">
    <source>
        <dbReference type="ARBA" id="ARBA00023015"/>
    </source>
</evidence>
<evidence type="ECO:0000256" key="2">
    <source>
        <dbReference type="ARBA" id="ARBA00023125"/>
    </source>
</evidence>
<dbReference type="PRINTS" id="PR00032">
    <property type="entry name" value="HTHARAC"/>
</dbReference>
<evidence type="ECO:0000313" key="6">
    <source>
        <dbReference type="EMBL" id="EKC65526.1"/>
    </source>
</evidence>
<feature type="domain" description="HTH araC/xylS-type" evidence="5">
    <location>
        <begin position="104"/>
        <end position="209"/>
    </location>
</feature>
<protein>
    <submittedName>
        <fullName evidence="6">Membrane protein containing Helix-turn-helix, AraC domain protein</fullName>
    </submittedName>
</protein>
<name>K1U247_9ZZZZ</name>
<keyword evidence="4" id="KW-0812">Transmembrane</keyword>
<feature type="transmembrane region" description="Helical" evidence="4">
    <location>
        <begin position="45"/>
        <end position="68"/>
    </location>
</feature>
<dbReference type="InterPro" id="IPR020449">
    <property type="entry name" value="Tscrpt_reg_AraC-type_HTH"/>
</dbReference>
<dbReference type="SUPFAM" id="SSF46689">
    <property type="entry name" value="Homeodomain-like"/>
    <property type="match status" value="1"/>
</dbReference>
<comment type="caution">
    <text evidence="6">The sequence shown here is derived from an EMBL/GenBank/DDBJ whole genome shotgun (WGS) entry which is preliminary data.</text>
</comment>
<dbReference type="Gene3D" id="1.10.10.60">
    <property type="entry name" value="Homeodomain-like"/>
    <property type="match status" value="2"/>
</dbReference>
<dbReference type="Pfam" id="PF12833">
    <property type="entry name" value="HTH_18"/>
    <property type="match status" value="1"/>
</dbReference>
<evidence type="ECO:0000259" key="5">
    <source>
        <dbReference type="PROSITE" id="PS01124"/>
    </source>
</evidence>
<dbReference type="SMART" id="SM00342">
    <property type="entry name" value="HTH_ARAC"/>
    <property type="match status" value="1"/>
</dbReference>
<dbReference type="InterPro" id="IPR018060">
    <property type="entry name" value="HTH_AraC"/>
</dbReference>
<sequence>MRLFDDTHSDHIGAYIRWLSVFTYWAVVFGIGCGALTFLPDRYVFLWVLSSVPFYIYLYCSYLNYLLFYEQVERALEEELPTESGSDTADSTDTPENGPLPVYSDLAAKLEEWITSDGYLLPGLTIKELSDTLHTNRTYLSGYIKTTYELSFRDWITDLRLEYAKRSMLLRPEQNIAEIAKISGFMSPSHFTRIFKVRTGISPARWRRIQAENTPIP</sequence>
<keyword evidence="1" id="KW-0805">Transcription regulation</keyword>
<feature type="transmembrane region" description="Helical" evidence="4">
    <location>
        <begin position="21"/>
        <end position="39"/>
    </location>
</feature>
<reference evidence="6" key="1">
    <citation type="journal article" date="2013" name="Environ. Microbiol.">
        <title>Microbiota from the distal guts of lean and obese adolescents exhibit partial functional redundancy besides clear differences in community structure.</title>
        <authorList>
            <person name="Ferrer M."/>
            <person name="Ruiz A."/>
            <person name="Lanza F."/>
            <person name="Haange S.B."/>
            <person name="Oberbach A."/>
            <person name="Till H."/>
            <person name="Bargiela R."/>
            <person name="Campoy C."/>
            <person name="Segura M.T."/>
            <person name="Richter M."/>
            <person name="von Bergen M."/>
            <person name="Seifert J."/>
            <person name="Suarez A."/>
        </authorList>
    </citation>
    <scope>NUCLEOTIDE SEQUENCE</scope>
</reference>
<dbReference type="GO" id="GO:0003700">
    <property type="term" value="F:DNA-binding transcription factor activity"/>
    <property type="evidence" value="ECO:0007669"/>
    <property type="project" value="InterPro"/>
</dbReference>
<dbReference type="PROSITE" id="PS51257">
    <property type="entry name" value="PROKAR_LIPOPROTEIN"/>
    <property type="match status" value="1"/>
</dbReference>
<evidence type="ECO:0000256" key="3">
    <source>
        <dbReference type="ARBA" id="ARBA00023163"/>
    </source>
</evidence>
<accession>K1U247</accession>
<keyword evidence="3" id="KW-0804">Transcription</keyword>
<keyword evidence="4" id="KW-0472">Membrane</keyword>
<dbReference type="GO" id="GO:0043565">
    <property type="term" value="F:sequence-specific DNA binding"/>
    <property type="evidence" value="ECO:0007669"/>
    <property type="project" value="InterPro"/>
</dbReference>
<dbReference type="PANTHER" id="PTHR43280:SF2">
    <property type="entry name" value="HTH-TYPE TRANSCRIPTIONAL REGULATOR EXSA"/>
    <property type="match status" value="1"/>
</dbReference>